<gene>
    <name evidence="4" type="ORF">C731_0919</name>
</gene>
<organism evidence="4 5">
    <name type="scientific">Mycolicibacterium hassiacum (strain DSM 44199 / CIP 105218 / JCM 12690 / 3849)</name>
    <name type="common">Mycobacterium hassiacum</name>
    <dbReference type="NCBI Taxonomy" id="1122247"/>
    <lineage>
        <taxon>Bacteria</taxon>
        <taxon>Bacillati</taxon>
        <taxon>Actinomycetota</taxon>
        <taxon>Actinomycetes</taxon>
        <taxon>Mycobacteriales</taxon>
        <taxon>Mycobacteriaceae</taxon>
        <taxon>Mycolicibacterium</taxon>
    </lineage>
</organism>
<dbReference type="PANTHER" id="PTHR43537:SF44">
    <property type="entry name" value="GNTR FAMILY REGULATORY PROTEIN"/>
    <property type="match status" value="1"/>
</dbReference>
<dbReference type="Proteomes" id="UP000006265">
    <property type="component" value="Unassembled WGS sequence"/>
</dbReference>
<evidence type="ECO:0000256" key="2">
    <source>
        <dbReference type="ARBA" id="ARBA00023125"/>
    </source>
</evidence>
<evidence type="ECO:0000313" key="5">
    <source>
        <dbReference type="Proteomes" id="UP000006265"/>
    </source>
</evidence>
<dbReference type="SMART" id="SM00345">
    <property type="entry name" value="HTH_GNTR"/>
    <property type="match status" value="2"/>
</dbReference>
<name>K5B992_MYCHD</name>
<dbReference type="GO" id="GO:0003700">
    <property type="term" value="F:DNA-binding transcription factor activity"/>
    <property type="evidence" value="ECO:0007669"/>
    <property type="project" value="InterPro"/>
</dbReference>
<keyword evidence="3" id="KW-0804">Transcription</keyword>
<evidence type="ECO:0000256" key="1">
    <source>
        <dbReference type="ARBA" id="ARBA00023015"/>
    </source>
</evidence>
<keyword evidence="5" id="KW-1185">Reference proteome</keyword>
<proteinExistence type="predicted"/>
<dbReference type="PANTHER" id="PTHR43537">
    <property type="entry name" value="TRANSCRIPTIONAL REGULATOR, GNTR FAMILY"/>
    <property type="match status" value="1"/>
</dbReference>
<dbReference type="GO" id="GO:0003677">
    <property type="term" value="F:DNA binding"/>
    <property type="evidence" value="ECO:0007669"/>
    <property type="project" value="UniProtKB-KW"/>
</dbReference>
<dbReference type="RefSeq" id="WP_005625171.1">
    <property type="nucleotide sequence ID" value="NZ_AMRA01000024.1"/>
</dbReference>
<dbReference type="eggNOG" id="COG2186">
    <property type="taxonomic scope" value="Bacteria"/>
</dbReference>
<protein>
    <submittedName>
        <fullName evidence="4">Bacterial regulatory s, gntR family protein</fullName>
    </submittedName>
</protein>
<dbReference type="SUPFAM" id="SSF48008">
    <property type="entry name" value="GntR ligand-binding domain-like"/>
    <property type="match status" value="2"/>
</dbReference>
<dbReference type="PROSITE" id="PS50949">
    <property type="entry name" value="HTH_GNTR"/>
    <property type="match status" value="2"/>
</dbReference>
<keyword evidence="1" id="KW-0805">Transcription regulation</keyword>
<dbReference type="EMBL" id="AMRA01000024">
    <property type="protein sequence ID" value="EKF25043.1"/>
    <property type="molecule type" value="Genomic_DNA"/>
</dbReference>
<dbReference type="SMART" id="SM00895">
    <property type="entry name" value="FCD"/>
    <property type="match status" value="2"/>
</dbReference>
<dbReference type="InterPro" id="IPR036390">
    <property type="entry name" value="WH_DNA-bd_sf"/>
</dbReference>
<dbReference type="AlphaFoldDB" id="K5B992"/>
<dbReference type="PATRIC" id="fig|1122247.3.peg.883"/>
<reference evidence="4 5" key="1">
    <citation type="journal article" date="2012" name="J. Bacteriol.">
        <title>Genome sequence of Mycobacterium hassiacum DSM 44199, a rare source of heat-stable mycobacterial proteins.</title>
        <authorList>
            <person name="Tiago I."/>
            <person name="Maranha A."/>
            <person name="Mendes V."/>
            <person name="Alarico S."/>
            <person name="Moynihan P.J."/>
            <person name="Clarke A.J."/>
            <person name="Macedo-Ribeiro S."/>
            <person name="Pereira P.J."/>
            <person name="Empadinhas N."/>
        </authorList>
    </citation>
    <scope>NUCLEOTIDE SEQUENCE [LARGE SCALE GENOMIC DNA]</scope>
    <source>
        <strain evidence="5">DSM 44199 / CIP 105218 / JCM 12690 / 3849</strain>
    </source>
</reference>
<evidence type="ECO:0000313" key="4">
    <source>
        <dbReference type="EMBL" id="EKF25043.1"/>
    </source>
</evidence>
<dbReference type="InterPro" id="IPR000524">
    <property type="entry name" value="Tscrpt_reg_HTH_GntR"/>
</dbReference>
<dbReference type="STRING" id="1122247.GCA_000379865_03388"/>
<dbReference type="Pfam" id="PF00392">
    <property type="entry name" value="GntR"/>
    <property type="match status" value="1"/>
</dbReference>
<dbReference type="OrthoDB" id="162505at2"/>
<comment type="caution">
    <text evidence="4">The sequence shown here is derived from an EMBL/GenBank/DDBJ whole genome shotgun (WGS) entry which is preliminary data.</text>
</comment>
<evidence type="ECO:0000256" key="3">
    <source>
        <dbReference type="ARBA" id="ARBA00023163"/>
    </source>
</evidence>
<dbReference type="Pfam" id="PF07729">
    <property type="entry name" value="FCD"/>
    <property type="match status" value="2"/>
</dbReference>
<accession>K5B992</accession>
<dbReference type="InterPro" id="IPR011711">
    <property type="entry name" value="GntR_C"/>
</dbReference>
<keyword evidence="2" id="KW-0238">DNA-binding</keyword>
<sequence>MNPERIGARVDSRQAKLAGRAAEQIINDVVEMGWPVGAVLGSEAELLERYGVSRAVLREAIRLVEHQRVARMRRGTGGGLVIDEPSVDAVIGPAVIHLLRAGATLDEIFDTRILLEELVAELATQRLTEEGLAIIRDAVDREAESRVSDYRHLHTQLARLSGNPVLELFVETFSRVCNFHFADPDALPADIDREVLRAHRGIAKAVLANEPGLARDRMRRHLRAEADFIRAQPDTVQRLDPDVALAGTLGDKRGEALARQIFAELLTTGATPDTFVGSEAELMQRYSASRAVVREAIRILEYHRIAITRRGPGGGLYVTEPDIAAVVDIIAIYLRRHGVQLQHIADLRFRLELAVVARAAEALRPRSRRAGRETDGEVGMLEAALRAEAEQGPAAAFDRGEDFHTMLGRLTGNRALSLVHSVVLRLGWQFFAQSAADDPRAQALSQNLPSAVLPAHQGIADALLAGDVELAVARMRSHLAETGPGSEPTGGAG</sequence>
<dbReference type="InterPro" id="IPR036388">
    <property type="entry name" value="WH-like_DNA-bd_sf"/>
</dbReference>
<dbReference type="Gene3D" id="1.20.120.530">
    <property type="entry name" value="GntR ligand-binding domain-like"/>
    <property type="match status" value="2"/>
</dbReference>
<dbReference type="SUPFAM" id="SSF46785">
    <property type="entry name" value="Winged helix' DNA-binding domain"/>
    <property type="match status" value="2"/>
</dbReference>
<dbReference type="Gene3D" id="1.10.10.10">
    <property type="entry name" value="Winged helix-like DNA-binding domain superfamily/Winged helix DNA-binding domain"/>
    <property type="match status" value="2"/>
</dbReference>
<dbReference type="InterPro" id="IPR008920">
    <property type="entry name" value="TF_FadR/GntR_C"/>
</dbReference>